<feature type="compositionally biased region" description="Low complexity" evidence="1">
    <location>
        <begin position="1187"/>
        <end position="1199"/>
    </location>
</feature>
<feature type="compositionally biased region" description="Basic and acidic residues" evidence="1">
    <location>
        <begin position="177"/>
        <end position="188"/>
    </location>
</feature>
<protein>
    <recommendedName>
        <fullName evidence="2">Myb-like domain-containing protein</fullName>
    </recommendedName>
</protein>
<dbReference type="PANTHER" id="PTHR22929:SF0">
    <property type="entry name" value="TRANSCRIPTION FACTOR TFIIIB COMPONENT B'' HOMOLOG"/>
    <property type="match status" value="1"/>
</dbReference>
<sequence length="1636" mass="181220">MRRARISIKPNVRPGGRSLAPAAVEKSSQESTAVDDSQQDASSLAQTHPGVELSAVALKNENVPKEPANKAPSSASTPATAAPQRRSRLTSTPNLVKPKVRPAPALPPPTGKTESSKPSSSLQGAKCPLQPPVAVDASQSTTLLNDPTACSYPPPSPGSTSKLGHPQTSTSTPSPHELCKSPRPDGKGLQEITPAGSHSPYLKLSRVDGPDSPLRDKLCSDKQRVLRALKFKELMKLEKIKVEGKKKRSSGRYECEQWDGLDREKMTLADFIHYLPDTNPMKSHHTMEETPIQTITAPQTPKVQKSFAEIEEEEEDDADNLLVPKVRVAEDGSLILDEESLNVRVQRKSDTVVEDAVPQFERGCTTTYISFRPFVSRKMWSVRETDMFYLAISMVGTDFSLMAKLLTHRTRLEIKRKFVREEKANAWRVEKAFRDKRPYDAEFFSFILKRVLEKDKQKGNRIKLLLKPDKAKKPRVPRGKKSKMLGLEDSIANEDCDELRRSESVCFDFEKENEGSNNMKKAGLSSSMKRRRKNDAELTEKETKSRKTPRKGKSSIDGEDLEVQSVEETNEELNKKCRQSRKSDAKETQKMKKKTSKGKETHPVCLDNDLEEAKSVETDNEDQTCLPVSKHKPKRSKKSDQMALERKPGAKEKRKKRKEKTSEVPDEEPADGEVNMEVPTVPTKKRKHSKKVDQQDDGDSARAKKGKFFLEGATDVCSVAPSAEKEEGEKHSQENAAQKNVSQSSSKRSKKPLPNLVRRTEPKAAVEMEDSSEETQDKGCRDAENQLLEVFAKDPDEKGLLGSGGDPSLTEEQLQKKPVVVLERTPPRLKDDLSSFEGQEHPQTSEEPSPARWMRAEKVKRNLISSVENNEGTKAEDVQKVEKRNLESGAQEEISRSCSKLSTKPMPNLANIKARNTTEPKEAAVEMEDKCREPQEEVCRDSWKQYIAPLHAEEELQKPPELVLEKAPQRCKDSLSPPKDQMSPPSSKSPQGSPGRQLRADKLKCSLTVSVENNDCSKPSLTREDEKLKKLTPESIAQERDPGTTQDQKTLKRAVVVVSREEVEPHLRVQEESTTTGTQQDTSTMEGPRDTGVKQVSSVMVSQDEVKEPDNGSSCAQPRISGKISTHQSDTLAEETRTESSQDEPLLSSVSLKGTVDGVYSEHQDQNASQLFQAEGTQQEPVKYELQPPQVQTSSSSPSMPLAAEQPEREGVLCKSDSHKEQDPVPHSMEGADTKDAKTQLVTSVVPVSNICMSADEPKVNKISIKAPAKRRCKMNIKPKIKQSEKAGSSRSYQLVSTQDLPSTPSISQSETESKQKTSEALKTLSQGHESGVLSAIESVKPTEGQVCSSLTSLGTPQQSFDHQTEEWSLKSSMMPKDSMEMENWCEGVSHILLSDALVPISEEADGSREISTVLVSSSPQKNVKCDKKITSQISYGAHQLDTSLESTPERIKSQERGVFQMSLRSPRRSFTNILKSPQATEKTHLQAQVSILNESIRSPKQLSENISRDCLVQLEKISLEEIGAAQPKHQSTPVTVKTTFKGIGMHQSPLPFCGGRNPRLEVETGEVPDVSPGHSPKVVLHRMPLSTSGAKTSPSAGVSRSQTDYLSPCKSPGVDPEQVSQFYLDNIFTEVVETD</sequence>
<dbReference type="GO" id="GO:0001156">
    <property type="term" value="F:TFIIIC-class transcription factor complex binding"/>
    <property type="evidence" value="ECO:0007669"/>
    <property type="project" value="TreeGrafter"/>
</dbReference>
<proteinExistence type="predicted"/>
<feature type="compositionally biased region" description="Polar residues" evidence="1">
    <location>
        <begin position="158"/>
        <end position="174"/>
    </location>
</feature>
<feature type="domain" description="Myb-like" evidence="2">
    <location>
        <begin position="376"/>
        <end position="424"/>
    </location>
</feature>
<evidence type="ECO:0000259" key="2">
    <source>
        <dbReference type="SMART" id="SM00717"/>
    </source>
</evidence>
<dbReference type="Pfam" id="PF15963">
    <property type="entry name" value="Myb_DNA-bind_7"/>
    <property type="match status" value="1"/>
</dbReference>
<evidence type="ECO:0000256" key="1">
    <source>
        <dbReference type="SAM" id="MobiDB-lite"/>
    </source>
</evidence>
<feature type="region of interest" description="Disordered" evidence="1">
    <location>
        <begin position="515"/>
        <end position="938"/>
    </location>
</feature>
<dbReference type="STRING" id="623744.A0A553QGM8"/>
<feature type="compositionally biased region" description="Basic and acidic residues" evidence="1">
    <location>
        <begin position="871"/>
        <end position="886"/>
    </location>
</feature>
<feature type="region of interest" description="Disordered" evidence="1">
    <location>
        <begin position="1587"/>
        <end position="1613"/>
    </location>
</feature>
<organism evidence="3 4">
    <name type="scientific">Danionella cerebrum</name>
    <dbReference type="NCBI Taxonomy" id="2873325"/>
    <lineage>
        <taxon>Eukaryota</taxon>
        <taxon>Metazoa</taxon>
        <taxon>Chordata</taxon>
        <taxon>Craniata</taxon>
        <taxon>Vertebrata</taxon>
        <taxon>Euteleostomi</taxon>
        <taxon>Actinopterygii</taxon>
        <taxon>Neopterygii</taxon>
        <taxon>Teleostei</taxon>
        <taxon>Ostariophysi</taxon>
        <taxon>Cypriniformes</taxon>
        <taxon>Danionidae</taxon>
        <taxon>Danioninae</taxon>
        <taxon>Danionella</taxon>
    </lineage>
</organism>
<feature type="compositionally biased region" description="Polar residues" evidence="1">
    <location>
        <begin position="1286"/>
        <end position="1311"/>
    </location>
</feature>
<feature type="compositionally biased region" description="Polar residues" evidence="1">
    <location>
        <begin position="112"/>
        <end position="123"/>
    </location>
</feature>
<gene>
    <name evidence="3" type="ORF">DNTS_004564</name>
</gene>
<dbReference type="InterPro" id="IPR039467">
    <property type="entry name" value="TFIIIB_B''_Myb"/>
</dbReference>
<feature type="compositionally biased region" description="Basic and acidic residues" evidence="1">
    <location>
        <begin position="951"/>
        <end position="973"/>
    </location>
</feature>
<feature type="compositionally biased region" description="Basic and acidic residues" evidence="1">
    <location>
        <begin position="691"/>
        <end position="702"/>
    </location>
</feature>
<comment type="caution">
    <text evidence="3">The sequence shown here is derived from an EMBL/GenBank/DDBJ whole genome shotgun (WGS) entry which is preliminary data.</text>
</comment>
<feature type="compositionally biased region" description="Low complexity" evidence="1">
    <location>
        <begin position="976"/>
        <end position="995"/>
    </location>
</feature>
<dbReference type="SUPFAM" id="SSF46689">
    <property type="entry name" value="Homeodomain-like"/>
    <property type="match status" value="1"/>
</dbReference>
<feature type="compositionally biased region" description="Basic and acidic residues" evidence="1">
    <location>
        <begin position="581"/>
        <end position="590"/>
    </location>
</feature>
<feature type="region of interest" description="Disordered" evidence="1">
    <location>
        <begin position="1274"/>
        <end position="1330"/>
    </location>
</feature>
<dbReference type="GO" id="GO:0000126">
    <property type="term" value="C:transcription factor TFIIIB complex"/>
    <property type="evidence" value="ECO:0007669"/>
    <property type="project" value="TreeGrafter"/>
</dbReference>
<feature type="compositionally biased region" description="Basic and acidic residues" evidence="1">
    <location>
        <begin position="916"/>
        <end position="938"/>
    </location>
</feature>
<feature type="compositionally biased region" description="Polar residues" evidence="1">
    <location>
        <begin position="29"/>
        <end position="46"/>
    </location>
</feature>
<feature type="region of interest" description="Disordered" evidence="1">
    <location>
        <begin position="951"/>
        <end position="1238"/>
    </location>
</feature>
<feature type="compositionally biased region" description="Polar residues" evidence="1">
    <location>
        <begin position="1166"/>
        <end position="1180"/>
    </location>
</feature>
<feature type="compositionally biased region" description="Low complexity" evidence="1">
    <location>
        <begin position="1072"/>
        <end position="1084"/>
    </location>
</feature>
<feature type="compositionally biased region" description="Basic and acidic residues" evidence="1">
    <location>
        <begin position="1021"/>
        <end position="1042"/>
    </location>
</feature>
<dbReference type="GO" id="GO:0070898">
    <property type="term" value="P:RNA polymerase III preinitiation complex assembly"/>
    <property type="evidence" value="ECO:0007669"/>
    <property type="project" value="TreeGrafter"/>
</dbReference>
<evidence type="ECO:0000313" key="3">
    <source>
        <dbReference type="EMBL" id="TRY89083.1"/>
    </source>
</evidence>
<feature type="compositionally biased region" description="Low complexity" evidence="1">
    <location>
        <begin position="71"/>
        <end position="83"/>
    </location>
</feature>
<feature type="compositionally biased region" description="Polar residues" evidence="1">
    <location>
        <begin position="734"/>
        <end position="746"/>
    </location>
</feature>
<feature type="compositionally biased region" description="Basic and acidic residues" evidence="1">
    <location>
        <begin position="638"/>
        <end position="651"/>
    </location>
</feature>
<feature type="region of interest" description="Disordered" evidence="1">
    <location>
        <begin position="1"/>
        <end position="216"/>
    </location>
</feature>
<dbReference type="OrthoDB" id="272624at2759"/>
<feature type="compositionally biased region" description="Basic and acidic residues" evidence="1">
    <location>
        <begin position="825"/>
        <end position="844"/>
    </location>
</feature>
<feature type="compositionally biased region" description="Basic residues" evidence="1">
    <location>
        <begin position="472"/>
        <end position="483"/>
    </location>
</feature>
<dbReference type="PANTHER" id="PTHR22929">
    <property type="entry name" value="RNA POLYMERASE III TRANSCRIPTION INITIATION FACTOR B"/>
    <property type="match status" value="1"/>
</dbReference>
<accession>A0A553QGM8</accession>
<reference evidence="3 4" key="1">
    <citation type="journal article" date="2019" name="Sci. Data">
        <title>Hybrid genome assembly and annotation of Danionella translucida.</title>
        <authorList>
            <person name="Kadobianskyi M."/>
            <person name="Schulze L."/>
            <person name="Schuelke M."/>
            <person name="Judkewitz B."/>
        </authorList>
    </citation>
    <scope>NUCLEOTIDE SEQUENCE [LARGE SCALE GENOMIC DNA]</scope>
    <source>
        <strain evidence="3 4">Bolton</strain>
    </source>
</reference>
<feature type="region of interest" description="Disordered" evidence="1">
    <location>
        <begin position="463"/>
        <end position="484"/>
    </location>
</feature>
<feature type="compositionally biased region" description="Polar residues" evidence="1">
    <location>
        <begin position="1348"/>
        <end position="1362"/>
    </location>
</feature>
<name>A0A553QGM8_9TELE</name>
<dbReference type="Proteomes" id="UP000316079">
    <property type="component" value="Unassembled WGS sequence"/>
</dbReference>
<feature type="compositionally biased region" description="Basic and acidic residues" evidence="1">
    <location>
        <begin position="534"/>
        <end position="545"/>
    </location>
</feature>
<feature type="region of interest" description="Disordered" evidence="1">
    <location>
        <begin position="1348"/>
        <end position="1368"/>
    </location>
</feature>
<dbReference type="SMART" id="SM00717">
    <property type="entry name" value="SANT"/>
    <property type="match status" value="1"/>
</dbReference>
<dbReference type="InterPro" id="IPR009057">
    <property type="entry name" value="Homeodomain-like_sf"/>
</dbReference>
<feature type="compositionally biased region" description="Basic and acidic residues" evidence="1">
    <location>
        <begin position="205"/>
        <end position="216"/>
    </location>
</feature>
<dbReference type="CDD" id="cd00167">
    <property type="entry name" value="SANT"/>
    <property type="match status" value="1"/>
</dbReference>
<keyword evidence="4" id="KW-1185">Reference proteome</keyword>
<feature type="compositionally biased region" description="Polar residues" evidence="1">
    <location>
        <begin position="1587"/>
        <end position="1606"/>
    </location>
</feature>
<evidence type="ECO:0000313" key="4">
    <source>
        <dbReference type="Proteomes" id="UP000316079"/>
    </source>
</evidence>
<feature type="compositionally biased region" description="Polar residues" evidence="1">
    <location>
        <begin position="515"/>
        <end position="527"/>
    </location>
</feature>
<feature type="compositionally biased region" description="Basic and acidic residues" evidence="1">
    <location>
        <begin position="723"/>
        <end position="733"/>
    </location>
</feature>
<feature type="compositionally biased region" description="Basic and acidic residues" evidence="1">
    <location>
        <begin position="1059"/>
        <end position="1071"/>
    </location>
</feature>
<feature type="compositionally biased region" description="Basic and acidic residues" evidence="1">
    <location>
        <begin position="1206"/>
        <end position="1238"/>
    </location>
</feature>
<feature type="compositionally biased region" description="Polar residues" evidence="1">
    <location>
        <begin position="1007"/>
        <end position="1020"/>
    </location>
</feature>
<feature type="compositionally biased region" description="Basic and acidic residues" evidence="1">
    <location>
        <begin position="775"/>
        <end position="784"/>
    </location>
</feature>
<dbReference type="InterPro" id="IPR001005">
    <property type="entry name" value="SANT/Myb"/>
</dbReference>
<dbReference type="EMBL" id="SRMA01026000">
    <property type="protein sequence ID" value="TRY89083.1"/>
    <property type="molecule type" value="Genomic_DNA"/>
</dbReference>